<name>A0A010QHB5_9PEZI</name>
<protein>
    <recommendedName>
        <fullName evidence="4">Geranylgeranyl pyrophosphate synthetase</fullName>
    </recommendedName>
</protein>
<accession>A0A010QHB5</accession>
<dbReference type="eggNOG" id="ENOG502R6JX">
    <property type="taxonomic scope" value="Eukaryota"/>
</dbReference>
<reference evidence="2 3" key="1">
    <citation type="submission" date="2014-02" db="EMBL/GenBank/DDBJ databases">
        <title>The genome sequence of Colletotrichum fioriniae PJ7.</title>
        <authorList>
            <person name="Baroncelli R."/>
            <person name="Thon M.R."/>
        </authorList>
    </citation>
    <scope>NUCLEOTIDE SEQUENCE [LARGE SCALE GENOMIC DNA]</scope>
    <source>
        <strain evidence="2 3">PJ7</strain>
    </source>
</reference>
<comment type="caution">
    <text evidence="2">The sequence shown here is derived from an EMBL/GenBank/DDBJ whole genome shotgun (WGS) entry which is preliminary data.</text>
</comment>
<dbReference type="KEGG" id="cfj:CFIO01_02077"/>
<feature type="region of interest" description="Disordered" evidence="1">
    <location>
        <begin position="1"/>
        <end position="57"/>
    </location>
</feature>
<evidence type="ECO:0000256" key="1">
    <source>
        <dbReference type="SAM" id="MobiDB-lite"/>
    </source>
</evidence>
<dbReference type="OrthoDB" id="420564at2759"/>
<dbReference type="Proteomes" id="UP000020467">
    <property type="component" value="Unassembled WGS sequence"/>
</dbReference>
<dbReference type="HOGENOM" id="CLU_030046_0_0_1"/>
<organism evidence="2 3">
    <name type="scientific">Colletotrichum fioriniae PJ7</name>
    <dbReference type="NCBI Taxonomy" id="1445577"/>
    <lineage>
        <taxon>Eukaryota</taxon>
        <taxon>Fungi</taxon>
        <taxon>Dikarya</taxon>
        <taxon>Ascomycota</taxon>
        <taxon>Pezizomycotina</taxon>
        <taxon>Sordariomycetes</taxon>
        <taxon>Hypocreomycetidae</taxon>
        <taxon>Glomerellales</taxon>
        <taxon>Glomerellaceae</taxon>
        <taxon>Colletotrichum</taxon>
        <taxon>Colletotrichum acutatum species complex</taxon>
    </lineage>
</organism>
<feature type="region of interest" description="Disordered" evidence="1">
    <location>
        <begin position="476"/>
        <end position="504"/>
    </location>
</feature>
<dbReference type="STRING" id="1445577.A0A010QHB5"/>
<dbReference type="PANTHER" id="PTHR35179:SF1">
    <property type="entry name" value="INTEGRAL MEMBRANE PROTEIN"/>
    <property type="match status" value="1"/>
</dbReference>
<feature type="compositionally biased region" description="Polar residues" evidence="1">
    <location>
        <begin position="489"/>
        <end position="498"/>
    </location>
</feature>
<evidence type="ECO:0008006" key="4">
    <source>
        <dbReference type="Google" id="ProtNLM"/>
    </source>
</evidence>
<gene>
    <name evidence="2" type="ORF">CFIO01_02077</name>
</gene>
<proteinExistence type="predicted"/>
<dbReference type="PANTHER" id="PTHR35179">
    <property type="entry name" value="PROTEIN CBG02620"/>
    <property type="match status" value="1"/>
</dbReference>
<feature type="compositionally biased region" description="Basic and acidic residues" evidence="1">
    <location>
        <begin position="43"/>
        <end position="57"/>
    </location>
</feature>
<keyword evidence="3" id="KW-1185">Reference proteome</keyword>
<sequence>MTKEKTSGMNPQAGVFRPSFLPQTPEVIPSAKHQSPRSPTKAIKIDPRQEIHRNSAAEPPFKREMQRPKNPFWEPDVDGIAKRVENGTKKKAEWLYIAAFKHFGTVSNQLIGVIEGPMASAVSDFSVVCSYNWSDAFEPTIFVPGAAAKYKKPSLPIKLEHDHGIQYIDHNVYRNPVMPFEPMMRAASIMNPSANFGDVGIVISRGGLQNLFDFARGKSQKSFRVELDLVNNTLFIAWRKENNCFRMSPKSGEESWGHAFEEAFTKYDAGLESSVSHQRVIQYNIGEMKCLVRHEVDGAYYGPEGNATENDVDVEAPPSVIHSAPQKNTLKGKARISSETRAIYRGQETPPSVIMELKARPRMEAWDTMNQMYFGRTPHLVIGQHEKGEFTGVRIEDCEPLMEKWEWENHVALTKLASLLGLLRENAKRARAQGRRARAIYNPKWDNTVLEIWTTFSKQAPIPPEFEKMFWAPEPESSACRQPRPIHGQTRQHSSQGNKPWKQRKVVQQRCYPV</sequence>
<dbReference type="EMBL" id="JARH01000559">
    <property type="protein sequence ID" value="EXF79342.1"/>
    <property type="molecule type" value="Genomic_DNA"/>
</dbReference>
<evidence type="ECO:0000313" key="2">
    <source>
        <dbReference type="EMBL" id="EXF79342.1"/>
    </source>
</evidence>
<dbReference type="AlphaFoldDB" id="A0A010QHB5"/>
<evidence type="ECO:0000313" key="3">
    <source>
        <dbReference type="Proteomes" id="UP000020467"/>
    </source>
</evidence>